<proteinExistence type="predicted"/>
<sequence length="328" mass="37325">MGKTPNWLQMPDEIMGGMIFQRLGAVEILTSVQKVCRNWRRICKDPAMWKVIDMNNRYKGLNTDVYEKLTKQAVHRIRGELIEITLHSFGTDDLLNFISRWYLCSTFFYLPLFSFIIIHAHRQLCENLGEIEVYKILKFVVLFVVLNGNLVRSSSKLKSLCLVKCYSITGNGLVHALRRLPCLETLDLSYISIDAENIKVIGQSCPLLKSFKMKTLFMECDGDAFAIANSMPALRHLQLFDSTITDDGLKALLHGCPHLESLDLSDCSYLELDGDLEKLCRERIKDFNFTPLSEAGCMCGPGGCTAYQDYKLSVSPSLWDFDYHSLSD</sequence>
<organism evidence="3 4">
    <name type="scientific">Centaurea solstitialis</name>
    <name type="common">yellow star-thistle</name>
    <dbReference type="NCBI Taxonomy" id="347529"/>
    <lineage>
        <taxon>Eukaryota</taxon>
        <taxon>Viridiplantae</taxon>
        <taxon>Streptophyta</taxon>
        <taxon>Embryophyta</taxon>
        <taxon>Tracheophyta</taxon>
        <taxon>Spermatophyta</taxon>
        <taxon>Magnoliopsida</taxon>
        <taxon>eudicotyledons</taxon>
        <taxon>Gunneridae</taxon>
        <taxon>Pentapetalae</taxon>
        <taxon>asterids</taxon>
        <taxon>campanulids</taxon>
        <taxon>Asterales</taxon>
        <taxon>Asteraceae</taxon>
        <taxon>Carduoideae</taxon>
        <taxon>Cardueae</taxon>
        <taxon>Centaureinae</taxon>
        <taxon>Centaurea</taxon>
    </lineage>
</organism>
<dbReference type="Pfam" id="PF24758">
    <property type="entry name" value="LRR_At5g56370"/>
    <property type="match status" value="1"/>
</dbReference>
<evidence type="ECO:0000313" key="4">
    <source>
        <dbReference type="Proteomes" id="UP001172457"/>
    </source>
</evidence>
<dbReference type="InterPro" id="IPR006553">
    <property type="entry name" value="Leu-rich_rpt_Cys-con_subtyp"/>
</dbReference>
<gene>
    <name evidence="3" type="ORF">OSB04_001880</name>
</gene>
<dbReference type="InterPro" id="IPR036047">
    <property type="entry name" value="F-box-like_dom_sf"/>
</dbReference>
<dbReference type="EMBL" id="JARYMX010000001">
    <property type="protein sequence ID" value="KAJ9565914.1"/>
    <property type="molecule type" value="Genomic_DNA"/>
</dbReference>
<dbReference type="AlphaFoldDB" id="A0AA38TTM2"/>
<evidence type="ECO:0008006" key="5">
    <source>
        <dbReference type="Google" id="ProtNLM"/>
    </source>
</evidence>
<name>A0AA38TTM2_9ASTR</name>
<reference evidence="3" key="1">
    <citation type="submission" date="2023-03" db="EMBL/GenBank/DDBJ databases">
        <title>Chromosome-scale reference genome and RAD-based genetic map of yellow starthistle (Centaurea solstitialis) reveal putative structural variation and QTLs associated with invader traits.</title>
        <authorList>
            <person name="Reatini B."/>
            <person name="Cang F.A."/>
            <person name="Jiang Q."/>
            <person name="Mckibben M.T.W."/>
            <person name="Barker M.S."/>
            <person name="Rieseberg L.H."/>
            <person name="Dlugosch K.M."/>
        </authorList>
    </citation>
    <scope>NUCLEOTIDE SEQUENCE</scope>
    <source>
        <strain evidence="3">CAN-66</strain>
        <tissue evidence="3">Leaf</tissue>
    </source>
</reference>
<dbReference type="Gene3D" id="1.20.1280.50">
    <property type="match status" value="1"/>
</dbReference>
<evidence type="ECO:0000259" key="2">
    <source>
        <dbReference type="Pfam" id="PF24758"/>
    </source>
</evidence>
<dbReference type="Gene3D" id="3.80.10.10">
    <property type="entry name" value="Ribonuclease Inhibitor"/>
    <property type="match status" value="1"/>
</dbReference>
<dbReference type="InterPro" id="IPR001810">
    <property type="entry name" value="F-box_dom"/>
</dbReference>
<feature type="domain" description="F-box/LRR-repeat protein 15/At3g58940/PEG3-like LRR" evidence="2">
    <location>
        <begin position="216"/>
        <end position="267"/>
    </location>
</feature>
<keyword evidence="4" id="KW-1185">Reference proteome</keyword>
<dbReference type="PANTHER" id="PTHR38926">
    <property type="entry name" value="F-BOX DOMAIN CONTAINING PROTEIN, EXPRESSED"/>
    <property type="match status" value="1"/>
</dbReference>
<dbReference type="InterPro" id="IPR055411">
    <property type="entry name" value="LRR_FXL15/At3g58940/PEG3-like"/>
</dbReference>
<feature type="domain" description="F-box" evidence="1">
    <location>
        <begin position="7"/>
        <end position="53"/>
    </location>
</feature>
<dbReference type="Pfam" id="PF12937">
    <property type="entry name" value="F-box-like"/>
    <property type="match status" value="1"/>
</dbReference>
<dbReference type="PANTHER" id="PTHR38926:SF2">
    <property type="entry name" value="F-BOX_LRR-REPEAT PROTEIN 21-RELATED"/>
    <property type="match status" value="1"/>
</dbReference>
<dbReference type="InterPro" id="IPR032675">
    <property type="entry name" value="LRR_dom_sf"/>
</dbReference>
<dbReference type="SUPFAM" id="SSF52047">
    <property type="entry name" value="RNI-like"/>
    <property type="match status" value="1"/>
</dbReference>
<evidence type="ECO:0000313" key="3">
    <source>
        <dbReference type="EMBL" id="KAJ9565914.1"/>
    </source>
</evidence>
<dbReference type="SMART" id="SM00367">
    <property type="entry name" value="LRR_CC"/>
    <property type="match status" value="3"/>
</dbReference>
<dbReference type="SUPFAM" id="SSF81383">
    <property type="entry name" value="F-box domain"/>
    <property type="match status" value="1"/>
</dbReference>
<protein>
    <recommendedName>
        <fullName evidence="5">F-box domain-containing protein</fullName>
    </recommendedName>
</protein>
<dbReference type="Proteomes" id="UP001172457">
    <property type="component" value="Chromosome 1"/>
</dbReference>
<dbReference type="CDD" id="cd22164">
    <property type="entry name" value="F-box_AtSKIP19-like"/>
    <property type="match status" value="1"/>
</dbReference>
<evidence type="ECO:0000259" key="1">
    <source>
        <dbReference type="Pfam" id="PF12937"/>
    </source>
</evidence>
<accession>A0AA38TTM2</accession>
<comment type="caution">
    <text evidence="3">The sequence shown here is derived from an EMBL/GenBank/DDBJ whole genome shotgun (WGS) entry which is preliminary data.</text>
</comment>